<comment type="catalytic activity">
    <reaction evidence="1">
        <text>(7,8-dihydropterin-6-yl)methyl diphosphate + 4-aminobenzoate = 7,8-dihydropteroate + diphosphate</text>
        <dbReference type="Rhea" id="RHEA:19949"/>
        <dbReference type="ChEBI" id="CHEBI:17836"/>
        <dbReference type="ChEBI" id="CHEBI:17839"/>
        <dbReference type="ChEBI" id="CHEBI:33019"/>
        <dbReference type="ChEBI" id="CHEBI:72950"/>
        <dbReference type="EC" id="2.5.1.15"/>
    </reaction>
</comment>
<keyword evidence="5 10" id="KW-0808">Transferase</keyword>
<reference evidence="10" key="1">
    <citation type="submission" date="2018-06" db="EMBL/GenBank/DDBJ databases">
        <authorList>
            <person name="Zhirakovskaya E."/>
        </authorList>
    </citation>
    <scope>NUCLEOTIDE SEQUENCE</scope>
</reference>
<evidence type="ECO:0000256" key="1">
    <source>
        <dbReference type="ARBA" id="ARBA00000012"/>
    </source>
</evidence>
<evidence type="ECO:0000256" key="8">
    <source>
        <dbReference type="ARBA" id="ARBA00022909"/>
    </source>
</evidence>
<dbReference type="PANTHER" id="PTHR20941:SF1">
    <property type="entry name" value="FOLIC ACID SYNTHESIS PROTEIN FOL1"/>
    <property type="match status" value="1"/>
</dbReference>
<dbReference type="AlphaFoldDB" id="A0A3B0V3K9"/>
<dbReference type="FunFam" id="3.20.20.20:FF:000006">
    <property type="entry name" value="Dihydropteroate synthase"/>
    <property type="match status" value="1"/>
</dbReference>
<dbReference type="EC" id="2.5.1.15" evidence="4"/>
<dbReference type="InterPro" id="IPR006390">
    <property type="entry name" value="DHP_synth_dom"/>
</dbReference>
<dbReference type="Pfam" id="PF00809">
    <property type="entry name" value="Pterin_bind"/>
    <property type="match status" value="1"/>
</dbReference>
<sequence>MERLGVDPGGFSYMLPKQQHYNLKLEGLTPPAANIIKQEMLSIGAEAAVARGTVSCRVKETGCLLSGTLGQLQRFVRKMERQPYGLIDVGRAVEDALGSIRAAERGELTLVTSCRSLAFGERALVMGILNVTPDSFSDGGEFIEPERAVSRAVEMVSEGADIIDVGGESTRPGAEPVGEVEETERILPVVKALVREGIAVSIDTQKAAVARVALEAGAEIINDVSALADKAMAGVAAGHKAGVVLMHRRGGPGDMQSDTLYKDIMAEVFGYLAERIERAERAGIERERIAIDPGIGFGKSVGGNLELLRRLREFTALGRPLLIGTSRKSFIGKVLDNNIDQRLMGTVATQVAALMNGASILRVHDVAAAREAVVMAAAVRKGEGYEGLLEEGQGA</sequence>
<gene>
    <name evidence="10" type="ORF">MNBD_DELTA02-1221</name>
</gene>
<dbReference type="InterPro" id="IPR011005">
    <property type="entry name" value="Dihydropteroate_synth-like_sf"/>
</dbReference>
<dbReference type="NCBIfam" id="TIGR01496">
    <property type="entry name" value="DHPS"/>
    <property type="match status" value="1"/>
</dbReference>
<evidence type="ECO:0000256" key="5">
    <source>
        <dbReference type="ARBA" id="ARBA00022679"/>
    </source>
</evidence>
<name>A0A3B0V3K9_9ZZZZ</name>
<dbReference type="PANTHER" id="PTHR20941">
    <property type="entry name" value="FOLATE SYNTHESIS PROTEINS"/>
    <property type="match status" value="1"/>
</dbReference>
<proteinExistence type="predicted"/>
<dbReference type="PROSITE" id="PS00793">
    <property type="entry name" value="DHPS_2"/>
    <property type="match status" value="1"/>
</dbReference>
<dbReference type="PROSITE" id="PS50972">
    <property type="entry name" value="PTERIN_BINDING"/>
    <property type="match status" value="1"/>
</dbReference>
<dbReference type="Gene3D" id="3.20.20.20">
    <property type="entry name" value="Dihydropteroate synthase-like"/>
    <property type="match status" value="1"/>
</dbReference>
<comment type="cofactor">
    <cofactor evidence="2">
        <name>Mg(2+)</name>
        <dbReference type="ChEBI" id="CHEBI:18420"/>
    </cofactor>
</comment>
<keyword evidence="7" id="KW-0460">Magnesium</keyword>
<dbReference type="GO" id="GO:0046872">
    <property type="term" value="F:metal ion binding"/>
    <property type="evidence" value="ECO:0007669"/>
    <property type="project" value="UniProtKB-KW"/>
</dbReference>
<evidence type="ECO:0000256" key="2">
    <source>
        <dbReference type="ARBA" id="ARBA00001946"/>
    </source>
</evidence>
<keyword evidence="8" id="KW-0289">Folate biosynthesis</keyword>
<dbReference type="CDD" id="cd00739">
    <property type="entry name" value="DHPS"/>
    <property type="match status" value="1"/>
</dbReference>
<feature type="domain" description="Pterin-binding" evidence="9">
    <location>
        <begin position="123"/>
        <end position="374"/>
    </location>
</feature>
<dbReference type="GO" id="GO:0046656">
    <property type="term" value="P:folic acid biosynthetic process"/>
    <property type="evidence" value="ECO:0007669"/>
    <property type="project" value="UniProtKB-KW"/>
</dbReference>
<evidence type="ECO:0000313" key="10">
    <source>
        <dbReference type="EMBL" id="VAW38115.1"/>
    </source>
</evidence>
<dbReference type="PROSITE" id="PS00792">
    <property type="entry name" value="DHPS_1"/>
    <property type="match status" value="1"/>
</dbReference>
<dbReference type="EMBL" id="UOEZ01000065">
    <property type="protein sequence ID" value="VAW38115.1"/>
    <property type="molecule type" value="Genomic_DNA"/>
</dbReference>
<organism evidence="10">
    <name type="scientific">hydrothermal vent metagenome</name>
    <dbReference type="NCBI Taxonomy" id="652676"/>
    <lineage>
        <taxon>unclassified sequences</taxon>
        <taxon>metagenomes</taxon>
        <taxon>ecological metagenomes</taxon>
    </lineage>
</organism>
<dbReference type="GO" id="GO:0046654">
    <property type="term" value="P:tetrahydrofolate biosynthetic process"/>
    <property type="evidence" value="ECO:0007669"/>
    <property type="project" value="TreeGrafter"/>
</dbReference>
<accession>A0A3B0V3K9</accession>
<evidence type="ECO:0000259" key="9">
    <source>
        <dbReference type="PROSITE" id="PS50972"/>
    </source>
</evidence>
<evidence type="ECO:0000256" key="4">
    <source>
        <dbReference type="ARBA" id="ARBA00012458"/>
    </source>
</evidence>
<keyword evidence="6" id="KW-0479">Metal-binding</keyword>
<dbReference type="SUPFAM" id="SSF51717">
    <property type="entry name" value="Dihydropteroate synthetase-like"/>
    <property type="match status" value="1"/>
</dbReference>
<dbReference type="GO" id="GO:0004156">
    <property type="term" value="F:dihydropteroate synthase activity"/>
    <property type="evidence" value="ECO:0007669"/>
    <property type="project" value="UniProtKB-EC"/>
</dbReference>
<evidence type="ECO:0000256" key="3">
    <source>
        <dbReference type="ARBA" id="ARBA00004763"/>
    </source>
</evidence>
<protein>
    <recommendedName>
        <fullName evidence="4">dihydropteroate synthase</fullName>
        <ecNumber evidence="4">2.5.1.15</ecNumber>
    </recommendedName>
</protein>
<dbReference type="InterPro" id="IPR000489">
    <property type="entry name" value="Pterin-binding_dom"/>
</dbReference>
<comment type="pathway">
    <text evidence="3">Cofactor biosynthesis; tetrahydrofolate biosynthesis; 7,8-dihydrofolate from 2-amino-4-hydroxy-6-hydroxymethyl-7,8-dihydropteridine diphosphate and 4-aminobenzoate: step 1/2.</text>
</comment>
<evidence type="ECO:0000256" key="7">
    <source>
        <dbReference type="ARBA" id="ARBA00022842"/>
    </source>
</evidence>
<dbReference type="InterPro" id="IPR045031">
    <property type="entry name" value="DHP_synth-like"/>
</dbReference>
<evidence type="ECO:0000256" key="6">
    <source>
        <dbReference type="ARBA" id="ARBA00022723"/>
    </source>
</evidence>
<dbReference type="GO" id="GO:0005829">
    <property type="term" value="C:cytosol"/>
    <property type="evidence" value="ECO:0007669"/>
    <property type="project" value="TreeGrafter"/>
</dbReference>